<name>A0A6M8HMY5_9PROT</name>
<proteinExistence type="predicted"/>
<sequence length="120" mass="12337">MLNPSGIRLASAALLIAAPLLSQTIAIAAWANPASPDSAPETEVTSGQRVTGYTRTHKAHSVKTSPEQPAPATAQKIPPSERLPNGPNQVRDQVAPIPDAPVKPGSRPAPGSDTPKPDNG</sequence>
<dbReference type="RefSeq" id="WP_171834649.1">
    <property type="nucleotide sequence ID" value="NZ_CP053708.1"/>
</dbReference>
<organism evidence="3 4">
    <name type="scientific">Lichenicola cladoniae</name>
    <dbReference type="NCBI Taxonomy" id="1484109"/>
    <lineage>
        <taxon>Bacteria</taxon>
        <taxon>Pseudomonadati</taxon>
        <taxon>Pseudomonadota</taxon>
        <taxon>Alphaproteobacteria</taxon>
        <taxon>Acetobacterales</taxon>
        <taxon>Acetobacteraceae</taxon>
        <taxon>Lichenicola</taxon>
    </lineage>
</organism>
<dbReference type="KEGG" id="lck:HN018_06025"/>
<evidence type="ECO:0000256" key="1">
    <source>
        <dbReference type="SAM" id="MobiDB-lite"/>
    </source>
</evidence>
<feature type="compositionally biased region" description="Polar residues" evidence="1">
    <location>
        <begin position="43"/>
        <end position="54"/>
    </location>
</feature>
<dbReference type="EMBL" id="CP053708">
    <property type="protein sequence ID" value="QKE89661.1"/>
    <property type="molecule type" value="Genomic_DNA"/>
</dbReference>
<accession>A0A6M8HMY5</accession>
<dbReference type="Proteomes" id="UP000500767">
    <property type="component" value="Chromosome"/>
</dbReference>
<gene>
    <name evidence="3" type="ORF">HN018_06025</name>
</gene>
<feature type="signal peptide" evidence="2">
    <location>
        <begin position="1"/>
        <end position="28"/>
    </location>
</feature>
<protein>
    <submittedName>
        <fullName evidence="3">Uncharacterized protein</fullName>
    </submittedName>
</protein>
<feature type="region of interest" description="Disordered" evidence="1">
    <location>
        <begin position="33"/>
        <end position="120"/>
    </location>
</feature>
<evidence type="ECO:0000313" key="3">
    <source>
        <dbReference type="EMBL" id="QKE89661.1"/>
    </source>
</evidence>
<keyword evidence="2" id="KW-0732">Signal</keyword>
<dbReference type="AlphaFoldDB" id="A0A6M8HMY5"/>
<evidence type="ECO:0000313" key="4">
    <source>
        <dbReference type="Proteomes" id="UP000500767"/>
    </source>
</evidence>
<evidence type="ECO:0000256" key="2">
    <source>
        <dbReference type="SAM" id="SignalP"/>
    </source>
</evidence>
<reference evidence="3 4" key="1">
    <citation type="journal article" date="2014" name="World J. Microbiol. Biotechnol.">
        <title>Biodiversity and physiological characteristics of Antarctic and Arctic lichens-associated bacteria.</title>
        <authorList>
            <person name="Lee Y.M."/>
            <person name="Kim E.H."/>
            <person name="Lee H.K."/>
            <person name="Hong S.G."/>
        </authorList>
    </citation>
    <scope>NUCLEOTIDE SEQUENCE [LARGE SCALE GENOMIC DNA]</scope>
    <source>
        <strain evidence="3 4">PAMC 26569</strain>
    </source>
</reference>
<keyword evidence="4" id="KW-1185">Reference proteome</keyword>
<feature type="chain" id="PRO_5027047027" evidence="2">
    <location>
        <begin position="29"/>
        <end position="120"/>
    </location>
</feature>